<dbReference type="Gene3D" id="2.60.120.200">
    <property type="match status" value="1"/>
</dbReference>
<proteinExistence type="predicted"/>
<dbReference type="SUPFAM" id="SSF49265">
    <property type="entry name" value="Fibronectin type III"/>
    <property type="match status" value="4"/>
</dbReference>
<name>A0A2S1SFS5_9FLAO</name>
<dbReference type="Pfam" id="PF23759">
    <property type="entry name" value="GBD_T9SS_assoc"/>
    <property type="match status" value="6"/>
</dbReference>
<dbReference type="NCBIfam" id="TIGR04131">
    <property type="entry name" value="Bac_Flav_CTERM"/>
    <property type="match status" value="1"/>
</dbReference>
<dbReference type="InterPro" id="IPR003961">
    <property type="entry name" value="FN3_dom"/>
</dbReference>
<dbReference type="Proteomes" id="UP000244937">
    <property type="component" value="Chromosome"/>
</dbReference>
<dbReference type="OrthoDB" id="608579at2"/>
<dbReference type="CDD" id="cd00063">
    <property type="entry name" value="FN3"/>
    <property type="match status" value="1"/>
</dbReference>
<evidence type="ECO:0000259" key="2">
    <source>
        <dbReference type="PROSITE" id="PS50853"/>
    </source>
</evidence>
<gene>
    <name evidence="3" type="ORF">HYN49_04440</name>
</gene>
<feature type="signal peptide" evidence="1">
    <location>
        <begin position="1"/>
        <end position="19"/>
    </location>
</feature>
<dbReference type="SMART" id="SM00060">
    <property type="entry name" value="FN3"/>
    <property type="match status" value="6"/>
</dbReference>
<feature type="chain" id="PRO_5015590648" description="Fibronectin type-III domain-containing protein" evidence="1">
    <location>
        <begin position="20"/>
        <end position="2697"/>
    </location>
</feature>
<accession>A0A2S1SFS5</accession>
<dbReference type="PROSITE" id="PS50853">
    <property type="entry name" value="FN3"/>
    <property type="match status" value="3"/>
</dbReference>
<dbReference type="InterPro" id="IPR026341">
    <property type="entry name" value="T9SS_type_B"/>
</dbReference>
<dbReference type="RefSeq" id="WP_108902997.1">
    <property type="nucleotide sequence ID" value="NZ_CP029187.1"/>
</dbReference>
<dbReference type="EMBL" id="CP029187">
    <property type="protein sequence ID" value="AWI25202.1"/>
    <property type="molecule type" value="Genomic_DNA"/>
</dbReference>
<reference evidence="3 4" key="1">
    <citation type="submission" date="2018-05" db="EMBL/GenBank/DDBJ databases">
        <title>Genome sequencing of Flavobacterium sp. HYN0049.</title>
        <authorList>
            <person name="Yi H."/>
            <person name="Baek C."/>
        </authorList>
    </citation>
    <scope>NUCLEOTIDE SEQUENCE [LARGE SCALE GENOMIC DNA]</scope>
    <source>
        <strain evidence="3 4">HYN0049</strain>
    </source>
</reference>
<dbReference type="NCBIfam" id="NF038128">
    <property type="entry name" value="choice_anch_J"/>
    <property type="match status" value="1"/>
</dbReference>
<evidence type="ECO:0000313" key="3">
    <source>
        <dbReference type="EMBL" id="AWI25202.1"/>
    </source>
</evidence>
<sequence length="2697" mass="285679">MKKIILLFTFLMCSALGFSQLETFEGGIPSTWAVMNGTNGVGNLQPWILNTTPWPLPTSQRSPYPAHNDTTPVPTLNAAYVNNEQIGMGNTEEDWLIMNQRLIPANGQLQFWTRLTQVNDQGTIYEIRVSTNPTQTNQAAYTVLTTWGEDDIIDPTIPLDQYQQVKVDFPTSLQGQNVYVAFVRKFTQPTGQRAGDRWLIDDVNIVEKCADVSGLDVIPASIASTHVTFTWNNPQLSTNFEIGVIPAADDFNNVGTPVTVAATNPATYAYSGAPLQPSQTFKVYVRRVCGSGTDTTYSEWQGPFIFTTLPLGSVCIDPLPIDVLPYQELNDNTALYGDEYDTPQQASGCGTVTPLNTNYLQGNEVFYSYTNSGTDAVDINVVMTPLGNSPNSSVFIYDGCIGNGGTCVNGLANITTNVRNLTFNALAGHTYTIIISSSTTQTIAYGLLVQELKCTPMPSNLAANPVTTTNAHLTWDALGYTSWQVAVQPLGSEVPSGAGVPVANNEYDAPVTAATQYQYWVRAECAPGSDIWTGWAGPFPFNSDICTPDHKCNYVFRLGNNGAGGWGNDTTGTRMQIRQNGIVIATLGSQFTAPGPVDVIVPICEGIPFDVFWKQLGASSQQRQLTIINNHGQTIYTRPAVVGVVNTVIYNDEIAECDTPRCDLTPINVTIPSASITTTGATINWTAIATSSWDVYITPIGSPAPDADTVPTYDNITPATTSFTTTNPLQPDHCYNVYVRVNCSPVPSAWSALTANSTFCTLPTCQKPTNPIVAVQSTTAATFTWTPALPDQTDFEILLIPGPTAPSPAPDNATPATYPIITVPVGGPYTFTATDLTPATIYYGYVRAVCSPTDASIWVPFAVFNSITCEPENKCIYKFVLTDIGTNGNGNGWGATRMQVRQNGIIIQELNLPSGSTSTVQVPLCDGVPFDIYWNVAGANPEQVGVSVQNPFLDVLYTKAPGTGTPLTVLFDSVVECSPAPCSKPTNIDVATATILPHSAVITWVDNSNPPSDGYELYVVPTGQPAPTNNPPTPANVTGITGTSYTLTQYGNPPVQLSASTSYTFYIRAVCPGSQVSNWTILTPTTFITTPENNECAFATSVTVNTGNSCAAANMANGNTYGANASNPTVDNDMTGAGCDPTAKDVWYKFVATATSQTIVLSDIVPTPATPNNFKLSYSVFSGSCAGLTRMFCSTSNTNGGTGFIPGNTYYIRVYNASTSSATQSATFHLCVLTPPTNDECTNATPVTVNTTQTCNPANTVSANTYGSTASNPVLTPPLAGTGCGPASNDVWFSFVAVAPTQIINFSNIVTTPANASNLKINYSVFSGSCGALTNLFCSVATASIATGLTVGNTYYIRAYIAPSNSEQSATFDLCITSPPANDECTAAVTVPVNAGQYCDAVASGNTLGATPSNPVLSPVLPTTGGCGPTNNDVWYSFTATSETHMISLSNVVPTPATATTLRLNYSVFSGSCTGLTKLYCSTNYISMASGLIPGNVYYIRVYTSTPAVDTSATFDLCITSPPSNNECANAISVTPNTGQDCAPVNTVSGYTHGATPSLPNPPVAGTGCLQLNSDMWYSFTATSTSHAITLSNLVLSPSNSTAKLNYTVFSGTCDNLTKLYCSTTNSTNATGLTIGNTYYVRIYSTLTAVDQSIKFDLCITSPPVNDDCANAIDAPINSTAVCTTKSYGNTLGATPSTPTITGAGCTGTNDDVWYKFTATNPILFINVNTIFASTGSVALNHTVFSGTCDALTTMYCSNSTTSVATGLTVGNVYYIRIYTAGTTVGDWATFSLCIKTPPPPAENEDCSSALPVTVNLNNDCYYTTQGNLIEAGPSASPVPNTPACVGNANDDVWFSFVAAENQHFINLLAVEGTTTNLNHAVYSGTCGNLTRLYCSDTGQLSSTDNNFIPGETYYIRVWSNAATSQVVIFNVCVKSVSTCETAAPFCGSQDSQSLLFPNTTEVPSPGQLACLATAPNPTYYYLQVAETGNLTFEIRQSTNPNNFPTNGAPGLDVDFVAWGPFASPGSCNEIAFEDCPSCPNNQDDANFYPEGNIVDCSYSADVMETLHIPNAVAGEYYLLLITNFNGDPGYIKLFQSNFGQPGTGVSTNLCCDVAAGDDKIACGSITLNAIEESQSSPASYQWYIDGSIIPGAESANLIVDTPGLHEYKVVGFCGLNTDTDIINVTVLPAIGATTPADYVLCDGDDHDGQAPFDLFTLTEQVLVGLTPSEFDVTYHLTAAAAANDDPGIDISTLFVSPTQTIYVRVERILLPTCYEVIPVNLVVTDIVDATITYETDYCSDAGTISPLTVANPGLFSVSGGLTISQSGVITLTGNEEGQYTITNVTQGACSDTKNAVINIVRRHTAGFDYGPVGTLYCEDGDVVSPHFTGTFSQAGNFTVVAGDGNLALDPVTGQIILGSSDAGEYTIKNEVNNGTTCSGDEATATITIVEAASGSIVYSNGPFCKDVTSVSVQNNVTPVSSEGTYSVDIPGLSIDADGTIHPNTSQANDYVVTYTLDIDGCGIYTTQANVKIIPESDIEFTAECSGNDFVITALPVNGSFDPALVTYHWTGGTSVAGTALGSIIAKAAPATYTVEVVADGCSTFASIVIDDISCIIQRGISPNNDTKNDSFDLTTLNVKHLSIFNRYGTVVYEYTNYTNQWVGQDNSGDELPDGTYFYVIDKADGEQRTGWVYINR</sequence>
<evidence type="ECO:0000313" key="4">
    <source>
        <dbReference type="Proteomes" id="UP000244937"/>
    </source>
</evidence>
<dbReference type="Pfam" id="PF13585">
    <property type="entry name" value="CHU_C"/>
    <property type="match status" value="1"/>
</dbReference>
<feature type="domain" description="Fibronectin type-III" evidence="2">
    <location>
        <begin position="984"/>
        <end position="1093"/>
    </location>
</feature>
<feature type="domain" description="Fibronectin type-III" evidence="2">
    <location>
        <begin position="665"/>
        <end position="764"/>
    </location>
</feature>
<dbReference type="Gene3D" id="2.60.40.10">
    <property type="entry name" value="Immunoglobulins"/>
    <property type="match status" value="1"/>
</dbReference>
<dbReference type="InterPro" id="IPR036116">
    <property type="entry name" value="FN3_sf"/>
</dbReference>
<keyword evidence="4" id="KW-1185">Reference proteome</keyword>
<organism evidence="3 4">
    <name type="scientific">Flavobacterium pallidum</name>
    <dbReference type="NCBI Taxonomy" id="2172098"/>
    <lineage>
        <taxon>Bacteria</taxon>
        <taxon>Pseudomonadati</taxon>
        <taxon>Bacteroidota</taxon>
        <taxon>Flavobacteriia</taxon>
        <taxon>Flavobacteriales</taxon>
        <taxon>Flavobacteriaceae</taxon>
        <taxon>Flavobacterium</taxon>
    </lineage>
</organism>
<protein>
    <recommendedName>
        <fullName evidence="2">Fibronectin type-III domain-containing protein</fullName>
    </recommendedName>
</protein>
<dbReference type="KEGG" id="fpal:HYN49_04440"/>
<dbReference type="InterPro" id="IPR013783">
    <property type="entry name" value="Ig-like_fold"/>
</dbReference>
<keyword evidence="1" id="KW-0732">Signal</keyword>
<feature type="domain" description="Fibronectin type-III" evidence="2">
    <location>
        <begin position="767"/>
        <end position="871"/>
    </location>
</feature>
<evidence type="ECO:0000256" key="1">
    <source>
        <dbReference type="SAM" id="SignalP"/>
    </source>
</evidence>
<dbReference type="InterPro" id="IPR056600">
    <property type="entry name" value="GBD_T9SS_assoc"/>
</dbReference>